<keyword evidence="17" id="KW-1185">Reference proteome</keyword>
<evidence type="ECO:0000256" key="8">
    <source>
        <dbReference type="ARBA" id="ARBA00022824"/>
    </source>
</evidence>
<keyword evidence="10" id="KW-1133">Transmembrane helix</keyword>
<dbReference type="AlphaFoldDB" id="A0AAV4QBL4"/>
<keyword evidence="13" id="KW-0325">Glycoprotein</keyword>
<evidence type="ECO:0000256" key="11">
    <source>
        <dbReference type="ARBA" id="ARBA00023034"/>
    </source>
</evidence>
<proteinExistence type="inferred from homology"/>
<dbReference type="GO" id="GO:0016758">
    <property type="term" value="F:hexosyltransferase activity"/>
    <property type="evidence" value="ECO:0007669"/>
    <property type="project" value="InterPro"/>
</dbReference>
<evidence type="ECO:0000256" key="1">
    <source>
        <dbReference type="ARBA" id="ARBA00004240"/>
    </source>
</evidence>
<dbReference type="GO" id="GO:0006493">
    <property type="term" value="P:protein O-linked glycosylation"/>
    <property type="evidence" value="ECO:0007669"/>
    <property type="project" value="TreeGrafter"/>
</dbReference>
<dbReference type="PANTHER" id="PTHR11214:SF219">
    <property type="entry name" value="UDP-GALNAC:BETA-1,3-N-ACETYLGALACTOSAMINYLTRANSFERASE 2"/>
    <property type="match status" value="1"/>
</dbReference>
<keyword evidence="7" id="KW-0812">Transmembrane</keyword>
<dbReference type="PANTHER" id="PTHR11214">
    <property type="entry name" value="BETA-1,3-N-ACETYLGLUCOSAMINYLTRANSFERASE"/>
    <property type="match status" value="1"/>
</dbReference>
<comment type="pathway">
    <text evidence="3">Protein modification; protein glycosylation.</text>
</comment>
<protein>
    <recommendedName>
        <fullName evidence="15">Hexosyltransferase</fullName>
        <ecNumber evidence="15">2.4.1.-</ecNumber>
    </recommendedName>
</protein>
<evidence type="ECO:0000256" key="4">
    <source>
        <dbReference type="ARBA" id="ARBA00008661"/>
    </source>
</evidence>
<keyword evidence="12" id="KW-0472">Membrane</keyword>
<comment type="catalytic activity">
    <reaction evidence="14">
        <text>3-O-(N-acetyl-beta-D-glucosaminyl-(1-&gt;4)-alpha-D-mannosyl)-L-threonyl-[protein] + UDP-N-acetyl-alpha-D-galactosamine = 3-O-[beta-D-GalNAc-(1-&gt;3)-beta-D-GlcNAc-(1-&gt;4)-alpha-D-Man]-L-Thr-[protein] + UDP + H(+)</text>
        <dbReference type="Rhea" id="RHEA:37667"/>
        <dbReference type="Rhea" id="RHEA-COMP:13308"/>
        <dbReference type="Rhea" id="RHEA-COMP:13618"/>
        <dbReference type="ChEBI" id="CHEBI:15378"/>
        <dbReference type="ChEBI" id="CHEBI:58223"/>
        <dbReference type="ChEBI" id="CHEBI:67138"/>
        <dbReference type="ChEBI" id="CHEBI:136709"/>
        <dbReference type="ChEBI" id="CHEBI:137540"/>
        <dbReference type="EC" id="2.4.1.313"/>
    </reaction>
</comment>
<keyword evidence="8" id="KW-0256">Endoplasmic reticulum</keyword>
<dbReference type="GO" id="GO:0008194">
    <property type="term" value="F:UDP-glycosyltransferase activity"/>
    <property type="evidence" value="ECO:0007669"/>
    <property type="project" value="TreeGrafter"/>
</dbReference>
<evidence type="ECO:0000256" key="7">
    <source>
        <dbReference type="ARBA" id="ARBA00022692"/>
    </source>
</evidence>
<comment type="similarity">
    <text evidence="4 15">Belongs to the glycosyltransferase 31 family.</text>
</comment>
<dbReference type="Pfam" id="PF01762">
    <property type="entry name" value="Galactosyl_T"/>
    <property type="match status" value="1"/>
</dbReference>
<keyword evidence="9" id="KW-0735">Signal-anchor</keyword>
<comment type="subcellular location">
    <subcellularLocation>
        <location evidence="1">Endoplasmic reticulum</location>
    </subcellularLocation>
    <subcellularLocation>
        <location evidence="2 15">Golgi apparatus membrane</location>
        <topology evidence="2 15">Single-pass type II membrane protein</topology>
    </subcellularLocation>
</comment>
<dbReference type="Proteomes" id="UP001054945">
    <property type="component" value="Unassembled WGS sequence"/>
</dbReference>
<dbReference type="EMBL" id="BPLR01005987">
    <property type="protein sequence ID" value="GIY06682.1"/>
    <property type="molecule type" value="Genomic_DNA"/>
</dbReference>
<evidence type="ECO:0000256" key="13">
    <source>
        <dbReference type="ARBA" id="ARBA00023180"/>
    </source>
</evidence>
<keyword evidence="5 15" id="KW-0328">Glycosyltransferase</keyword>
<reference evidence="16 17" key="1">
    <citation type="submission" date="2021-06" db="EMBL/GenBank/DDBJ databases">
        <title>Caerostris extrusa draft genome.</title>
        <authorList>
            <person name="Kono N."/>
            <person name="Arakawa K."/>
        </authorList>
    </citation>
    <scope>NUCLEOTIDE SEQUENCE [LARGE SCALE GENOMIC DNA]</scope>
</reference>
<gene>
    <name evidence="16" type="primary">b3galnt2</name>
    <name evidence="16" type="ORF">CEXT_245281</name>
</gene>
<accession>A0AAV4QBL4</accession>
<dbReference type="InterPro" id="IPR002659">
    <property type="entry name" value="Glyco_trans_31"/>
</dbReference>
<evidence type="ECO:0000313" key="17">
    <source>
        <dbReference type="Proteomes" id="UP001054945"/>
    </source>
</evidence>
<evidence type="ECO:0000256" key="2">
    <source>
        <dbReference type="ARBA" id="ARBA00004323"/>
    </source>
</evidence>
<evidence type="ECO:0000256" key="10">
    <source>
        <dbReference type="ARBA" id="ARBA00022989"/>
    </source>
</evidence>
<keyword evidence="6" id="KW-0808">Transferase</keyword>
<dbReference type="Gene3D" id="3.90.550.50">
    <property type="match status" value="1"/>
</dbReference>
<keyword evidence="11 15" id="KW-0333">Golgi apparatus</keyword>
<dbReference type="EC" id="2.4.1.-" evidence="15"/>
<evidence type="ECO:0000256" key="14">
    <source>
        <dbReference type="ARBA" id="ARBA00047667"/>
    </source>
</evidence>
<dbReference type="GO" id="GO:0000139">
    <property type="term" value="C:Golgi membrane"/>
    <property type="evidence" value="ECO:0007669"/>
    <property type="project" value="UniProtKB-SubCell"/>
</dbReference>
<dbReference type="GO" id="GO:0005783">
    <property type="term" value="C:endoplasmic reticulum"/>
    <property type="evidence" value="ECO:0007669"/>
    <property type="project" value="UniProtKB-SubCell"/>
</dbReference>
<evidence type="ECO:0000256" key="12">
    <source>
        <dbReference type="ARBA" id="ARBA00023136"/>
    </source>
</evidence>
<evidence type="ECO:0000256" key="3">
    <source>
        <dbReference type="ARBA" id="ARBA00004922"/>
    </source>
</evidence>
<evidence type="ECO:0000313" key="16">
    <source>
        <dbReference type="EMBL" id="GIY06682.1"/>
    </source>
</evidence>
<sequence length="387" mass="44838">MSTKKTVLAVGILSAQGNFEQREAARLTWLKKYSSENNDVKAWFIVGKDSCKIPPEYRVDPYSCQKWNINISVIEKLGILCSLLIEGHEATVSIMDVQTLEKITQVRISNNYSESNGYAYKNIDALLFPKNYEGWVLVEGYLKDTACTNIVWNDGGGVITYNRIYPTPDHLSSKKYSSEMYPAPSIGFIIPEMNKLREIINEEESVTNQWSLPNKLLKFYQWLYLNYDFSFVMKTDDDSVVNIPYLLKKLQEDSQFDPSQLWLWSNLRTNWQVNYLGKWMDYEYRSTNYPSFPCGAAYIFSQKIALWLTQNAEILYTYQGEDVSIGIWLSAINPNFIEDENFECDEYCMPASYNRAQLNPDKIFKVWSYFETCQSLCSCHSESGNVV</sequence>
<evidence type="ECO:0000256" key="5">
    <source>
        <dbReference type="ARBA" id="ARBA00022676"/>
    </source>
</evidence>
<evidence type="ECO:0000256" key="15">
    <source>
        <dbReference type="RuleBase" id="RU363063"/>
    </source>
</evidence>
<organism evidence="16 17">
    <name type="scientific">Caerostris extrusa</name>
    <name type="common">Bark spider</name>
    <name type="synonym">Caerostris bankana</name>
    <dbReference type="NCBI Taxonomy" id="172846"/>
    <lineage>
        <taxon>Eukaryota</taxon>
        <taxon>Metazoa</taxon>
        <taxon>Ecdysozoa</taxon>
        <taxon>Arthropoda</taxon>
        <taxon>Chelicerata</taxon>
        <taxon>Arachnida</taxon>
        <taxon>Araneae</taxon>
        <taxon>Araneomorphae</taxon>
        <taxon>Entelegynae</taxon>
        <taxon>Araneoidea</taxon>
        <taxon>Araneidae</taxon>
        <taxon>Caerostris</taxon>
    </lineage>
</organism>
<comment type="caution">
    <text evidence="16">The sequence shown here is derived from an EMBL/GenBank/DDBJ whole genome shotgun (WGS) entry which is preliminary data.</text>
</comment>
<evidence type="ECO:0000256" key="9">
    <source>
        <dbReference type="ARBA" id="ARBA00022968"/>
    </source>
</evidence>
<name>A0AAV4QBL4_CAEEX</name>
<evidence type="ECO:0000256" key="6">
    <source>
        <dbReference type="ARBA" id="ARBA00022679"/>
    </source>
</evidence>